<dbReference type="Proteomes" id="UP001597506">
    <property type="component" value="Unassembled WGS sequence"/>
</dbReference>
<evidence type="ECO:0000256" key="2">
    <source>
        <dbReference type="ARBA" id="ARBA00023125"/>
    </source>
</evidence>
<dbReference type="PROSITE" id="PS00042">
    <property type="entry name" value="HTH_CRP_1"/>
    <property type="match status" value="1"/>
</dbReference>
<dbReference type="PANTHER" id="PTHR24567:SF74">
    <property type="entry name" value="HTH-TYPE TRANSCRIPTIONAL REGULATOR ARCR"/>
    <property type="match status" value="1"/>
</dbReference>
<dbReference type="Gene3D" id="1.10.10.10">
    <property type="entry name" value="Winged helix-like DNA-binding domain superfamily/Winged helix DNA-binding domain"/>
    <property type="match status" value="1"/>
</dbReference>
<dbReference type="InterPro" id="IPR012318">
    <property type="entry name" value="HTH_CRP"/>
</dbReference>
<keyword evidence="2" id="KW-0238">DNA-binding</keyword>
<dbReference type="InterPro" id="IPR014710">
    <property type="entry name" value="RmlC-like_jellyroll"/>
</dbReference>
<evidence type="ECO:0000313" key="8">
    <source>
        <dbReference type="Proteomes" id="UP001597506"/>
    </source>
</evidence>
<dbReference type="PROSITE" id="PS51063">
    <property type="entry name" value="HTH_CRP_2"/>
    <property type="match status" value="1"/>
</dbReference>
<keyword evidence="3" id="KW-0010">Activator</keyword>
<keyword evidence="8" id="KW-1185">Reference proteome</keyword>
<dbReference type="SMART" id="SM00100">
    <property type="entry name" value="cNMP"/>
    <property type="match status" value="1"/>
</dbReference>
<dbReference type="InterPro" id="IPR036390">
    <property type="entry name" value="WH_DNA-bd_sf"/>
</dbReference>
<dbReference type="CDD" id="cd00038">
    <property type="entry name" value="CAP_ED"/>
    <property type="match status" value="1"/>
</dbReference>
<dbReference type="Pfam" id="PF00027">
    <property type="entry name" value="cNMP_binding"/>
    <property type="match status" value="1"/>
</dbReference>
<evidence type="ECO:0000256" key="4">
    <source>
        <dbReference type="ARBA" id="ARBA00023163"/>
    </source>
</evidence>
<dbReference type="SMART" id="SM00419">
    <property type="entry name" value="HTH_CRP"/>
    <property type="match status" value="1"/>
</dbReference>
<protein>
    <submittedName>
        <fullName evidence="7">Crp/Fnr family transcriptional regulator</fullName>
    </submittedName>
</protein>
<evidence type="ECO:0000313" key="7">
    <source>
        <dbReference type="EMBL" id="MFD2680349.1"/>
    </source>
</evidence>
<comment type="caution">
    <text evidence="7">The sequence shown here is derived from an EMBL/GenBank/DDBJ whole genome shotgun (WGS) entry which is preliminary data.</text>
</comment>
<dbReference type="InterPro" id="IPR000595">
    <property type="entry name" value="cNMP-bd_dom"/>
</dbReference>
<evidence type="ECO:0000256" key="1">
    <source>
        <dbReference type="ARBA" id="ARBA00023015"/>
    </source>
</evidence>
<keyword evidence="4" id="KW-0804">Transcription</keyword>
<dbReference type="CDD" id="cd00092">
    <property type="entry name" value="HTH_CRP"/>
    <property type="match status" value="1"/>
</dbReference>
<name>A0ABW5RQR2_9BACI</name>
<dbReference type="Pfam" id="PF13545">
    <property type="entry name" value="HTH_Crp_2"/>
    <property type="match status" value="1"/>
</dbReference>
<reference evidence="8" key="1">
    <citation type="journal article" date="2019" name="Int. J. Syst. Evol. Microbiol.">
        <title>The Global Catalogue of Microorganisms (GCM) 10K type strain sequencing project: providing services to taxonomists for standard genome sequencing and annotation.</title>
        <authorList>
            <consortium name="The Broad Institute Genomics Platform"/>
            <consortium name="The Broad Institute Genome Sequencing Center for Infectious Disease"/>
            <person name="Wu L."/>
            <person name="Ma J."/>
        </authorList>
    </citation>
    <scope>NUCLEOTIDE SEQUENCE [LARGE SCALE GENOMIC DNA]</scope>
    <source>
        <strain evidence="8">KCTC 3913</strain>
    </source>
</reference>
<dbReference type="PRINTS" id="PR00034">
    <property type="entry name" value="HTHCRP"/>
</dbReference>
<dbReference type="InterPro" id="IPR036388">
    <property type="entry name" value="WH-like_DNA-bd_sf"/>
</dbReference>
<dbReference type="EMBL" id="JBHUMF010000015">
    <property type="protein sequence ID" value="MFD2680349.1"/>
    <property type="molecule type" value="Genomic_DNA"/>
</dbReference>
<dbReference type="RefSeq" id="WP_071411788.1">
    <property type="nucleotide sequence ID" value="NZ_JBHUMF010000015.1"/>
</dbReference>
<dbReference type="SUPFAM" id="SSF51206">
    <property type="entry name" value="cAMP-binding domain-like"/>
    <property type="match status" value="1"/>
</dbReference>
<dbReference type="InterPro" id="IPR050397">
    <property type="entry name" value="Env_Response_Regulators"/>
</dbReference>
<gene>
    <name evidence="7" type="ORF">ACFSUL_06240</name>
</gene>
<evidence type="ECO:0000259" key="6">
    <source>
        <dbReference type="PROSITE" id="PS51063"/>
    </source>
</evidence>
<keyword evidence="1" id="KW-0805">Transcription regulation</keyword>
<dbReference type="Gene3D" id="2.60.120.10">
    <property type="entry name" value="Jelly Rolls"/>
    <property type="match status" value="1"/>
</dbReference>
<dbReference type="InterPro" id="IPR018335">
    <property type="entry name" value="Tscrpt_reg_HTH_Crp-type_CS"/>
</dbReference>
<dbReference type="PANTHER" id="PTHR24567">
    <property type="entry name" value="CRP FAMILY TRANSCRIPTIONAL REGULATORY PROTEIN"/>
    <property type="match status" value="1"/>
</dbReference>
<proteinExistence type="predicted"/>
<organism evidence="7 8">
    <name type="scientific">Bacillus seohaeanensis</name>
    <dbReference type="NCBI Taxonomy" id="284580"/>
    <lineage>
        <taxon>Bacteria</taxon>
        <taxon>Bacillati</taxon>
        <taxon>Bacillota</taxon>
        <taxon>Bacilli</taxon>
        <taxon>Bacillales</taxon>
        <taxon>Bacillaceae</taxon>
        <taxon>Bacillus</taxon>
    </lineage>
</organism>
<dbReference type="SUPFAM" id="SSF46785">
    <property type="entry name" value="Winged helix' DNA-binding domain"/>
    <property type="match status" value="1"/>
</dbReference>
<dbReference type="PROSITE" id="PS50042">
    <property type="entry name" value="CNMP_BINDING_3"/>
    <property type="match status" value="1"/>
</dbReference>
<feature type="domain" description="HTH crp-type" evidence="6">
    <location>
        <begin position="144"/>
        <end position="218"/>
    </location>
</feature>
<sequence length="237" mass="26989">MLAKAYNNDTKLMSDNLRQLLISIGRKRKIRKNTYLFQEGMDAKEIYLVQSGLIQIGKLTPDGKELSLRICKKDDLVGELTLFSDESKYMLSALALDDCDIITINKTTLEQELAYNNALTFEYMKWMSVHLRKTQSKIRDLLLNGKKGALYSTLIRLSNSYGVKQDDGLLIDIVLTNQELANFVASARESVNRMLSDLKKQKVISLNDTGKIIIHKIDFLRMEIGCENCPIEICNID</sequence>
<dbReference type="InterPro" id="IPR018490">
    <property type="entry name" value="cNMP-bd_dom_sf"/>
</dbReference>
<accession>A0ABW5RQR2</accession>
<evidence type="ECO:0000259" key="5">
    <source>
        <dbReference type="PROSITE" id="PS50042"/>
    </source>
</evidence>
<feature type="domain" description="Cyclic nucleotide-binding" evidence="5">
    <location>
        <begin position="12"/>
        <end position="113"/>
    </location>
</feature>
<evidence type="ECO:0000256" key="3">
    <source>
        <dbReference type="ARBA" id="ARBA00023159"/>
    </source>
</evidence>